<keyword evidence="2" id="KW-1185">Reference proteome</keyword>
<proteinExistence type="predicted"/>
<gene>
    <name evidence="1" type="ORF">NCTC4191_01778</name>
</gene>
<dbReference type="Pfam" id="PF06296">
    <property type="entry name" value="RelE"/>
    <property type="match status" value="1"/>
</dbReference>
<accession>A0A380U3N3</accession>
<dbReference type="AlphaFoldDB" id="A0A380U3N3"/>
<evidence type="ECO:0000313" key="2">
    <source>
        <dbReference type="Proteomes" id="UP000254253"/>
    </source>
</evidence>
<name>A0A380U3N3_ACTLI</name>
<dbReference type="EMBL" id="UFRN01000002">
    <property type="protein sequence ID" value="SUT95056.1"/>
    <property type="molecule type" value="Genomic_DNA"/>
</dbReference>
<evidence type="ECO:0000313" key="1">
    <source>
        <dbReference type="EMBL" id="SUT95056.1"/>
    </source>
</evidence>
<protein>
    <submittedName>
        <fullName evidence="1">Toxin HigB-2</fullName>
    </submittedName>
</protein>
<dbReference type="InterPro" id="IPR009387">
    <property type="entry name" value="HigB-2"/>
</dbReference>
<dbReference type="PIRSF" id="PIRSF039032">
    <property type="entry name" value="HigB-2"/>
    <property type="match status" value="1"/>
</dbReference>
<organism evidence="1 2">
    <name type="scientific">Actinobacillus lignieresii</name>
    <dbReference type="NCBI Taxonomy" id="720"/>
    <lineage>
        <taxon>Bacteria</taxon>
        <taxon>Pseudomonadati</taxon>
        <taxon>Pseudomonadota</taxon>
        <taxon>Gammaproteobacteria</taxon>
        <taxon>Pasteurellales</taxon>
        <taxon>Pasteurellaceae</taxon>
        <taxon>Actinobacillus</taxon>
    </lineage>
</organism>
<reference evidence="1 2" key="1">
    <citation type="submission" date="2018-06" db="EMBL/GenBank/DDBJ databases">
        <authorList>
            <consortium name="Pathogen Informatics"/>
            <person name="Doyle S."/>
        </authorList>
    </citation>
    <scope>NUCLEOTIDE SEQUENCE [LARGE SCALE GENOMIC DNA]</scope>
    <source>
        <strain evidence="1 2">NCTC4191</strain>
    </source>
</reference>
<sequence length="98" mass="11509">MMSCSIYDYREFQEYLMNNPETGDIVQGVNGLRKIRISTQAKGKRGGARVIYYYYVRGSQIWLFTGYNKSRKVDLNSMERKAFSKVLEHLKNIADREL</sequence>
<dbReference type="Proteomes" id="UP000254253">
    <property type="component" value="Unassembled WGS sequence"/>
</dbReference>